<accession>A0A1F7WKB5</accession>
<proteinExistence type="predicted"/>
<evidence type="ECO:0000313" key="2">
    <source>
        <dbReference type="Proteomes" id="UP000176198"/>
    </source>
</evidence>
<evidence type="ECO:0000313" key="1">
    <source>
        <dbReference type="EMBL" id="OGM02465.1"/>
    </source>
</evidence>
<dbReference type="EMBL" id="MGFJ01000021">
    <property type="protein sequence ID" value="OGM02465.1"/>
    <property type="molecule type" value="Genomic_DNA"/>
</dbReference>
<gene>
    <name evidence="1" type="ORF">A2115_02760</name>
</gene>
<reference evidence="1 2" key="1">
    <citation type="journal article" date="2016" name="Nat. Commun.">
        <title>Thousands of microbial genomes shed light on interconnected biogeochemical processes in an aquifer system.</title>
        <authorList>
            <person name="Anantharaman K."/>
            <person name="Brown C.T."/>
            <person name="Hug L.A."/>
            <person name="Sharon I."/>
            <person name="Castelle C.J."/>
            <person name="Probst A.J."/>
            <person name="Thomas B.C."/>
            <person name="Singh A."/>
            <person name="Wilkins M.J."/>
            <person name="Karaoz U."/>
            <person name="Brodie E.L."/>
            <person name="Williams K.H."/>
            <person name="Hubbard S.S."/>
            <person name="Banfield J.F."/>
        </authorList>
    </citation>
    <scope>NUCLEOTIDE SEQUENCE [LARGE SCALE GENOMIC DNA]</scope>
</reference>
<sequence>MENGPKGLDKKTLDRLSREWDKRSGSGEFAVRARFDEKGNEIVETFDGMALDPDKNPYDEALLSGFGDRIEAGDMDDDLPIS</sequence>
<dbReference type="AlphaFoldDB" id="A0A1F7WKB5"/>
<organism evidence="1 2">
    <name type="scientific">Candidatus Woesebacteria bacterium GWA1_41_8</name>
    <dbReference type="NCBI Taxonomy" id="1802471"/>
    <lineage>
        <taxon>Bacteria</taxon>
        <taxon>Candidatus Woeseibacteriota</taxon>
    </lineage>
</organism>
<comment type="caution">
    <text evidence="1">The sequence shown here is derived from an EMBL/GenBank/DDBJ whole genome shotgun (WGS) entry which is preliminary data.</text>
</comment>
<name>A0A1F7WKB5_9BACT</name>
<dbReference type="Proteomes" id="UP000176198">
    <property type="component" value="Unassembled WGS sequence"/>
</dbReference>
<protein>
    <submittedName>
        <fullName evidence="1">Uncharacterized protein</fullName>
    </submittedName>
</protein>